<dbReference type="InterPro" id="IPR013538">
    <property type="entry name" value="ASHA1/2-like_C"/>
</dbReference>
<gene>
    <name evidence="3" type="ORF">FHX76_000154</name>
</gene>
<name>A0A7X5QYI9_9MICO</name>
<dbReference type="SUPFAM" id="SSF55961">
    <property type="entry name" value="Bet v1-like"/>
    <property type="match status" value="1"/>
</dbReference>
<evidence type="ECO:0000256" key="1">
    <source>
        <dbReference type="ARBA" id="ARBA00006817"/>
    </source>
</evidence>
<accession>A0A7X5QYI9</accession>
<protein>
    <submittedName>
        <fullName evidence="3">Uncharacterized protein YndB with AHSA1/START domain</fullName>
    </submittedName>
</protein>
<dbReference type="AlphaFoldDB" id="A0A7X5QYI9"/>
<dbReference type="Pfam" id="PF08327">
    <property type="entry name" value="AHSA1"/>
    <property type="match status" value="1"/>
</dbReference>
<reference evidence="3 4" key="1">
    <citation type="submission" date="2020-02" db="EMBL/GenBank/DDBJ databases">
        <title>Sequencing the genomes of 1000 actinobacteria strains.</title>
        <authorList>
            <person name="Klenk H.-P."/>
        </authorList>
    </citation>
    <scope>NUCLEOTIDE SEQUENCE [LARGE SCALE GENOMIC DNA]</scope>
    <source>
        <strain evidence="3 4">DSM 27960</strain>
    </source>
</reference>
<evidence type="ECO:0000313" key="3">
    <source>
        <dbReference type="EMBL" id="NIH52286.1"/>
    </source>
</evidence>
<evidence type="ECO:0000313" key="4">
    <source>
        <dbReference type="Proteomes" id="UP000541033"/>
    </source>
</evidence>
<dbReference type="InterPro" id="IPR023393">
    <property type="entry name" value="START-like_dom_sf"/>
</dbReference>
<dbReference type="Gene3D" id="3.30.530.20">
    <property type="match status" value="1"/>
</dbReference>
<dbReference type="RefSeq" id="WP_167146625.1">
    <property type="nucleotide sequence ID" value="NZ_JAAMOX010000001.1"/>
</dbReference>
<feature type="domain" description="Activator of Hsp90 ATPase homologue 1/2-like C-terminal" evidence="2">
    <location>
        <begin position="38"/>
        <end position="176"/>
    </location>
</feature>
<evidence type="ECO:0000259" key="2">
    <source>
        <dbReference type="Pfam" id="PF08327"/>
    </source>
</evidence>
<dbReference type="Proteomes" id="UP000541033">
    <property type="component" value="Unassembled WGS sequence"/>
</dbReference>
<proteinExistence type="inferred from homology"/>
<organism evidence="3 4">
    <name type="scientific">Lysinibacter cavernae</name>
    <dbReference type="NCBI Taxonomy" id="1640652"/>
    <lineage>
        <taxon>Bacteria</taxon>
        <taxon>Bacillati</taxon>
        <taxon>Actinomycetota</taxon>
        <taxon>Actinomycetes</taxon>
        <taxon>Micrococcales</taxon>
        <taxon>Microbacteriaceae</taxon>
        <taxon>Lysinibacter</taxon>
    </lineage>
</organism>
<comment type="similarity">
    <text evidence="1">Belongs to the AHA1 family.</text>
</comment>
<dbReference type="EMBL" id="JAAMOX010000001">
    <property type="protein sequence ID" value="NIH52286.1"/>
    <property type="molecule type" value="Genomic_DNA"/>
</dbReference>
<keyword evidence="4" id="KW-1185">Reference proteome</keyword>
<comment type="caution">
    <text evidence="3">The sequence shown here is derived from an EMBL/GenBank/DDBJ whole genome shotgun (WGS) entry which is preliminary data.</text>
</comment>
<sequence>MSPKLVGEKEILIERTIVNPDLDLDPDRDLAIERVIRAPKAAVWNAWTSPNPFAQWWIPQPYVCRVESFRPSAGGGFVTTMSEDGVTFVPHMDAAFLVVDAEHRIVFTNAVDSTLRPAQPQPVAVTGEVTLADHPDGTLYRIVARHADAAAKAQHDELGLPAGWTFVTEQLAALVEA</sequence>